<keyword evidence="1" id="KW-0472">Membrane</keyword>
<keyword evidence="1" id="KW-0812">Transmembrane</keyword>
<keyword evidence="1" id="KW-1133">Transmembrane helix</keyword>
<protein>
    <submittedName>
        <fullName evidence="2">Uncharacterized protein</fullName>
    </submittedName>
</protein>
<gene>
    <name evidence="2" type="ORF">A9200_08515</name>
</gene>
<evidence type="ECO:0000313" key="3">
    <source>
        <dbReference type="Proteomes" id="UP000092164"/>
    </source>
</evidence>
<name>A0A1B7Z1A3_9FLAO</name>
<keyword evidence="3" id="KW-1185">Reference proteome</keyword>
<dbReference type="EMBL" id="LZFP01000045">
    <property type="protein sequence ID" value="OBR36464.1"/>
    <property type="molecule type" value="Genomic_DNA"/>
</dbReference>
<dbReference type="STRING" id="1836467.BTR34_12620"/>
<reference evidence="3" key="1">
    <citation type="submission" date="2016-06" db="EMBL/GenBank/DDBJ databases">
        <authorList>
            <person name="Zhan P."/>
        </authorList>
    </citation>
    <scope>NUCLEOTIDE SEQUENCE [LARGE SCALE GENOMIC DNA]</scope>
    <source>
        <strain evidence="3">T28</strain>
    </source>
</reference>
<evidence type="ECO:0000313" key="2">
    <source>
        <dbReference type="EMBL" id="OBR36464.1"/>
    </source>
</evidence>
<dbReference type="AlphaFoldDB" id="A0A1B7Z1A3"/>
<comment type="caution">
    <text evidence="2">The sequence shown here is derived from an EMBL/GenBank/DDBJ whole genome shotgun (WGS) entry which is preliminary data.</text>
</comment>
<organism evidence="2 3">
    <name type="scientific">Maribacter hydrothermalis</name>
    <dbReference type="NCBI Taxonomy" id="1836467"/>
    <lineage>
        <taxon>Bacteria</taxon>
        <taxon>Pseudomonadati</taxon>
        <taxon>Bacteroidota</taxon>
        <taxon>Flavobacteriia</taxon>
        <taxon>Flavobacteriales</taxon>
        <taxon>Flavobacteriaceae</taxon>
        <taxon>Maribacter</taxon>
    </lineage>
</organism>
<proteinExistence type="predicted"/>
<accession>A0A1B7Z1A3</accession>
<sequence length="118" mass="12348">MITDGTTGDMADLSDGPILFTAGILGVMADMVVMACTVMDGIILGDLIDGTIGAGADTDMQVSVMDGTILIMDMDTVMVMVMVMAIDTIIEIMATTIEAMHTTTLEEATILEQQPIAV</sequence>
<dbReference type="KEGG" id="mart:BTR34_12620"/>
<feature type="transmembrane region" description="Helical" evidence="1">
    <location>
        <begin position="18"/>
        <end position="38"/>
    </location>
</feature>
<dbReference type="Proteomes" id="UP000092164">
    <property type="component" value="Unassembled WGS sequence"/>
</dbReference>
<evidence type="ECO:0000256" key="1">
    <source>
        <dbReference type="SAM" id="Phobius"/>
    </source>
</evidence>